<dbReference type="Pfam" id="PF13279">
    <property type="entry name" value="4HBT_2"/>
    <property type="match status" value="1"/>
</dbReference>
<keyword evidence="2" id="KW-0378">Hydrolase</keyword>
<dbReference type="Proteomes" id="UP000193642">
    <property type="component" value="Unassembled WGS sequence"/>
</dbReference>
<accession>A0A1Y2C539</accession>
<evidence type="ECO:0008006" key="5">
    <source>
        <dbReference type="Google" id="ProtNLM"/>
    </source>
</evidence>
<evidence type="ECO:0000256" key="1">
    <source>
        <dbReference type="ARBA" id="ARBA00005953"/>
    </source>
</evidence>
<dbReference type="CDD" id="cd00586">
    <property type="entry name" value="4HBT"/>
    <property type="match status" value="1"/>
</dbReference>
<dbReference type="PANTHER" id="PTHR31793:SF27">
    <property type="entry name" value="NOVEL THIOESTERASE SUPERFAMILY DOMAIN AND SAPOSIN A-TYPE DOMAIN CONTAINING PROTEIN (0610012H03RIK)"/>
    <property type="match status" value="1"/>
</dbReference>
<dbReference type="AlphaFoldDB" id="A0A1Y2C539"/>
<evidence type="ECO:0000313" key="3">
    <source>
        <dbReference type="EMBL" id="ORY42148.1"/>
    </source>
</evidence>
<name>A0A1Y2C539_9FUNG</name>
<dbReference type="EMBL" id="MCGO01000029">
    <property type="protein sequence ID" value="ORY42148.1"/>
    <property type="molecule type" value="Genomic_DNA"/>
</dbReference>
<proteinExistence type="inferred from homology"/>
<dbReference type="GO" id="GO:0047617">
    <property type="term" value="F:fatty acyl-CoA hydrolase activity"/>
    <property type="evidence" value="ECO:0007669"/>
    <property type="project" value="TreeGrafter"/>
</dbReference>
<dbReference type="InterPro" id="IPR029069">
    <property type="entry name" value="HotDog_dom_sf"/>
</dbReference>
<evidence type="ECO:0000313" key="4">
    <source>
        <dbReference type="Proteomes" id="UP000193642"/>
    </source>
</evidence>
<comment type="similarity">
    <text evidence="1">Belongs to the 4-hydroxybenzoyl-CoA thioesterase family.</text>
</comment>
<protein>
    <recommendedName>
        <fullName evidence="5">Thioesterase/thiol ester dehydrase-isomerase</fullName>
    </recommendedName>
</protein>
<dbReference type="OrthoDB" id="5538558at2759"/>
<dbReference type="SUPFAM" id="SSF54637">
    <property type="entry name" value="Thioesterase/thiol ester dehydrase-isomerase"/>
    <property type="match status" value="1"/>
</dbReference>
<gene>
    <name evidence="3" type="ORF">BCR33DRAFT_786380</name>
</gene>
<keyword evidence="4" id="KW-1185">Reference proteome</keyword>
<sequence length="140" mass="16134">MDANQHINNAKYLSYVETAQVQYLETIRSQQTDDSMASMISIVKKHVVQYKFPVTYPDKVSIGVKTDAKTIKAGQLDLICMIVSHKHKMVVCEVRTLLVAFDLRTNRKANMSPEFLRVLEQWEQCVDSDWRLAVEEKAQL</sequence>
<comment type="caution">
    <text evidence="3">The sequence shown here is derived from an EMBL/GenBank/DDBJ whole genome shotgun (WGS) entry which is preliminary data.</text>
</comment>
<dbReference type="PANTHER" id="PTHR31793">
    <property type="entry name" value="4-HYDROXYBENZOYL-COA THIOESTERASE FAMILY MEMBER"/>
    <property type="match status" value="1"/>
</dbReference>
<dbReference type="InterPro" id="IPR050563">
    <property type="entry name" value="4-hydroxybenzoyl-CoA_TE"/>
</dbReference>
<evidence type="ECO:0000256" key="2">
    <source>
        <dbReference type="ARBA" id="ARBA00022801"/>
    </source>
</evidence>
<reference evidence="3 4" key="1">
    <citation type="submission" date="2016-07" db="EMBL/GenBank/DDBJ databases">
        <title>Pervasive Adenine N6-methylation of Active Genes in Fungi.</title>
        <authorList>
            <consortium name="DOE Joint Genome Institute"/>
            <person name="Mondo S.J."/>
            <person name="Dannebaum R.O."/>
            <person name="Kuo R.C."/>
            <person name="Labutti K."/>
            <person name="Haridas S."/>
            <person name="Kuo A."/>
            <person name="Salamov A."/>
            <person name="Ahrendt S.R."/>
            <person name="Lipzen A."/>
            <person name="Sullivan W."/>
            <person name="Andreopoulos W.B."/>
            <person name="Clum A."/>
            <person name="Lindquist E."/>
            <person name="Daum C."/>
            <person name="Ramamoorthy G.K."/>
            <person name="Gryganskyi A."/>
            <person name="Culley D."/>
            <person name="Magnuson J.K."/>
            <person name="James T.Y."/>
            <person name="O'Malley M.A."/>
            <person name="Stajich J.E."/>
            <person name="Spatafora J.W."/>
            <person name="Visel A."/>
            <person name="Grigoriev I.V."/>
        </authorList>
    </citation>
    <scope>NUCLEOTIDE SEQUENCE [LARGE SCALE GENOMIC DNA]</scope>
    <source>
        <strain evidence="3 4">JEL800</strain>
    </source>
</reference>
<organism evidence="3 4">
    <name type="scientific">Rhizoclosmatium globosum</name>
    <dbReference type="NCBI Taxonomy" id="329046"/>
    <lineage>
        <taxon>Eukaryota</taxon>
        <taxon>Fungi</taxon>
        <taxon>Fungi incertae sedis</taxon>
        <taxon>Chytridiomycota</taxon>
        <taxon>Chytridiomycota incertae sedis</taxon>
        <taxon>Chytridiomycetes</taxon>
        <taxon>Chytridiales</taxon>
        <taxon>Chytriomycetaceae</taxon>
        <taxon>Rhizoclosmatium</taxon>
    </lineage>
</organism>
<dbReference type="Gene3D" id="3.10.129.10">
    <property type="entry name" value="Hotdog Thioesterase"/>
    <property type="match status" value="1"/>
</dbReference>